<organism evidence="1 2">
    <name type="scientific">Salinimicrobium marinum</name>
    <dbReference type="NCBI Taxonomy" id="680283"/>
    <lineage>
        <taxon>Bacteria</taxon>
        <taxon>Pseudomonadati</taxon>
        <taxon>Bacteroidota</taxon>
        <taxon>Flavobacteriia</taxon>
        <taxon>Flavobacteriales</taxon>
        <taxon>Flavobacteriaceae</taxon>
        <taxon>Salinimicrobium</taxon>
    </lineage>
</organism>
<accession>A0A918SAY2</accession>
<comment type="caution">
    <text evidence="1">The sequence shown here is derived from an EMBL/GenBank/DDBJ whole genome shotgun (WGS) entry which is preliminary data.</text>
</comment>
<dbReference type="AlphaFoldDB" id="A0A918SAY2"/>
<evidence type="ECO:0000313" key="1">
    <source>
        <dbReference type="EMBL" id="GHA30037.1"/>
    </source>
</evidence>
<dbReference type="EMBL" id="BMXB01000002">
    <property type="protein sequence ID" value="GHA30037.1"/>
    <property type="molecule type" value="Genomic_DNA"/>
</dbReference>
<protein>
    <recommendedName>
        <fullName evidence="3">Phosphoribosylpyrophosphate synthetase</fullName>
    </recommendedName>
</protein>
<proteinExistence type="predicted"/>
<sequence>MKDKGTLSQTINILRLEEGYEEDFNLLDERLEIKSRKEEFTVNDFNVDKVYRFEGPSNPSDNSILYAITTNNGRKGILVDGYGYSSGQISDEMLKKLDLKQNRPITD</sequence>
<dbReference type="RefSeq" id="WP_189603524.1">
    <property type="nucleotide sequence ID" value="NZ_BMXB01000002.1"/>
</dbReference>
<reference evidence="1" key="1">
    <citation type="journal article" date="2014" name="Int. J. Syst. Evol. Microbiol.">
        <title>Complete genome sequence of Corynebacterium casei LMG S-19264T (=DSM 44701T), isolated from a smear-ripened cheese.</title>
        <authorList>
            <consortium name="US DOE Joint Genome Institute (JGI-PGF)"/>
            <person name="Walter F."/>
            <person name="Albersmeier A."/>
            <person name="Kalinowski J."/>
            <person name="Ruckert C."/>
        </authorList>
    </citation>
    <scope>NUCLEOTIDE SEQUENCE</scope>
    <source>
        <strain evidence="1">KCTC 12719</strain>
    </source>
</reference>
<gene>
    <name evidence="1" type="ORF">GCM10007103_09160</name>
</gene>
<reference evidence="1" key="2">
    <citation type="submission" date="2020-09" db="EMBL/GenBank/DDBJ databases">
        <authorList>
            <person name="Sun Q."/>
            <person name="Kim S."/>
        </authorList>
    </citation>
    <scope>NUCLEOTIDE SEQUENCE</scope>
    <source>
        <strain evidence="1">KCTC 12719</strain>
    </source>
</reference>
<dbReference type="Proteomes" id="UP000610456">
    <property type="component" value="Unassembled WGS sequence"/>
</dbReference>
<evidence type="ECO:0008006" key="3">
    <source>
        <dbReference type="Google" id="ProtNLM"/>
    </source>
</evidence>
<evidence type="ECO:0000313" key="2">
    <source>
        <dbReference type="Proteomes" id="UP000610456"/>
    </source>
</evidence>
<name>A0A918SAY2_9FLAO</name>
<keyword evidence="2" id="KW-1185">Reference proteome</keyword>